<dbReference type="SUPFAM" id="SSF53448">
    <property type="entry name" value="Nucleotide-diphospho-sugar transferases"/>
    <property type="match status" value="1"/>
</dbReference>
<dbReference type="AlphaFoldDB" id="I3IQT2"/>
<dbReference type="GO" id="GO:0016740">
    <property type="term" value="F:transferase activity"/>
    <property type="evidence" value="ECO:0007669"/>
    <property type="project" value="UniProtKB-KW"/>
</dbReference>
<protein>
    <submittedName>
        <fullName evidence="3">Glycosyltransferase</fullName>
    </submittedName>
</protein>
<keyword evidence="1" id="KW-1133">Transmembrane helix</keyword>
<dbReference type="OrthoDB" id="9771846at2"/>
<name>I3IQT2_9BACT</name>
<dbReference type="InterPro" id="IPR001173">
    <property type="entry name" value="Glyco_trans_2-like"/>
</dbReference>
<evidence type="ECO:0000256" key="1">
    <source>
        <dbReference type="SAM" id="Phobius"/>
    </source>
</evidence>
<keyword evidence="4" id="KW-1185">Reference proteome</keyword>
<keyword evidence="3" id="KW-0808">Transferase</keyword>
<dbReference type="InterPro" id="IPR029044">
    <property type="entry name" value="Nucleotide-diphossugar_trans"/>
</dbReference>
<keyword evidence="1" id="KW-0472">Membrane</keyword>
<evidence type="ECO:0000313" key="4">
    <source>
        <dbReference type="Proteomes" id="UP000002985"/>
    </source>
</evidence>
<dbReference type="PANTHER" id="PTHR43179:SF7">
    <property type="entry name" value="RHAMNOSYLTRANSFERASE WBBL"/>
    <property type="match status" value="1"/>
</dbReference>
<reference evidence="3 4" key="1">
    <citation type="journal article" date="2012" name="FEBS Lett.">
        <title>Anammox organism KSU-1 expresses a NirK-type copper-containing nitrite reductase instead of a NirS-type with cytochrome cd1.</title>
        <authorList>
            <person name="Hira D."/>
            <person name="Toh H."/>
            <person name="Migita C.T."/>
            <person name="Okubo H."/>
            <person name="Nishiyama T."/>
            <person name="Hattori M."/>
            <person name="Furukawa K."/>
            <person name="Fujii T."/>
        </authorList>
    </citation>
    <scope>NUCLEOTIDE SEQUENCE [LARGE SCALE GENOMIC DNA]</scope>
</reference>
<evidence type="ECO:0000313" key="3">
    <source>
        <dbReference type="EMBL" id="GAB64077.1"/>
    </source>
</evidence>
<organism evidence="3 4">
    <name type="scientific">Candidatus Jettenia caeni</name>
    <dbReference type="NCBI Taxonomy" id="247490"/>
    <lineage>
        <taxon>Bacteria</taxon>
        <taxon>Pseudomonadati</taxon>
        <taxon>Planctomycetota</taxon>
        <taxon>Candidatus Brocadiia</taxon>
        <taxon>Candidatus Brocadiales</taxon>
        <taxon>Candidatus Brocadiaceae</taxon>
        <taxon>Candidatus Jettenia</taxon>
    </lineage>
</organism>
<comment type="caution">
    <text evidence="3">The sequence shown here is derived from an EMBL/GenBank/DDBJ whole genome shotgun (WGS) entry which is preliminary data.</text>
</comment>
<dbReference type="Proteomes" id="UP000002985">
    <property type="component" value="Unassembled WGS sequence"/>
</dbReference>
<accession>I3IQT2</accession>
<dbReference type="STRING" id="247490.KSU1_D0768"/>
<dbReference type="Pfam" id="PF00535">
    <property type="entry name" value="Glycos_transf_2"/>
    <property type="match status" value="1"/>
</dbReference>
<keyword evidence="1" id="KW-0812">Transmembrane</keyword>
<feature type="transmembrane region" description="Helical" evidence="1">
    <location>
        <begin position="259"/>
        <end position="282"/>
    </location>
</feature>
<sequence>MKLSILIINYNKKDYLSECLESINRHVCIQHEVIVVDNASSDDSCEFVRENFPDVNLIASKRNLGFSGGNNLGAAHAKGEILLLLNNDTRLISSLSPAINKFDTHKQLGVLGCRMYYGDGSFQPSFGFEHDPLRQVLSWLGLGSYLLLPNIFKRVDVDERRYSFYQYDVAWVSGAFMMTRRDLWEKLGGLDERYFMYVEDVDYCKRVRETGYRVCYTPYVKIIHYQGAGSAWIGENALLNTKRSYLLYTKKFYGKYSVVFLRTGLCIVMFLRAIAFYFLSLFSKSIVAKEKAKAFMKVSFQLLINK</sequence>
<dbReference type="EMBL" id="BAFH01000004">
    <property type="protein sequence ID" value="GAB64077.1"/>
    <property type="molecule type" value="Genomic_DNA"/>
</dbReference>
<dbReference type="eggNOG" id="COG1216">
    <property type="taxonomic scope" value="Bacteria"/>
</dbReference>
<feature type="domain" description="Glycosyltransferase 2-like" evidence="2">
    <location>
        <begin position="4"/>
        <end position="182"/>
    </location>
</feature>
<dbReference type="CDD" id="cd04186">
    <property type="entry name" value="GT_2_like_c"/>
    <property type="match status" value="1"/>
</dbReference>
<dbReference type="PANTHER" id="PTHR43179">
    <property type="entry name" value="RHAMNOSYLTRANSFERASE WBBL"/>
    <property type="match status" value="1"/>
</dbReference>
<evidence type="ECO:0000259" key="2">
    <source>
        <dbReference type="Pfam" id="PF00535"/>
    </source>
</evidence>
<gene>
    <name evidence="3" type="ORF">KSU1_D0768</name>
</gene>
<proteinExistence type="predicted"/>
<dbReference type="Gene3D" id="3.90.550.10">
    <property type="entry name" value="Spore Coat Polysaccharide Biosynthesis Protein SpsA, Chain A"/>
    <property type="match status" value="1"/>
</dbReference>